<dbReference type="Pfam" id="PF15594">
    <property type="entry name" value="Imm50"/>
    <property type="match status" value="1"/>
</dbReference>
<accession>A0A3Q9KBS8</accession>
<proteinExistence type="predicted"/>
<feature type="region of interest" description="Disordered" evidence="1">
    <location>
        <begin position="1"/>
        <end position="20"/>
    </location>
</feature>
<dbReference type="AlphaFoldDB" id="A0A3Q9KBS8"/>
<protein>
    <submittedName>
        <fullName evidence="2">Uncharacterized protein</fullName>
    </submittedName>
</protein>
<dbReference type="EMBL" id="CP029042">
    <property type="protein sequence ID" value="AZS76466.1"/>
    <property type="molecule type" value="Genomic_DNA"/>
</dbReference>
<dbReference type="InterPro" id="IPR028957">
    <property type="entry name" value="Imm50"/>
</dbReference>
<name>A0A3Q9KBS8_9ACTN</name>
<sequence length="201" mass="22755">MAERPWWRSRGPDCRPHSTASHLRSSATLVRLKPPTKALTPAGISMFGRSTPGSSTRRQAFTKGHFMTASNWRRLLEDSGGIERFYEFGPELSSCNLIYLHMDERGQSLTMSLEADEPFTLPREYENPTGYNAIGFYLTFFGVRNLEFDGWRNYANKRTEIIKHDPNGVIHASIAGRDELVKFTADSVSIIHSQAKRKAAE</sequence>
<gene>
    <name evidence="2" type="ORF">DDE74_16180</name>
</gene>
<dbReference type="Proteomes" id="UP000275579">
    <property type="component" value="Chromosome"/>
</dbReference>
<reference evidence="2 3" key="1">
    <citation type="submission" date="2018-04" db="EMBL/GenBank/DDBJ databases">
        <title>Complete genome sequences of Streptomyces lydicus strain WYEC and characterization of antagonistic properties of biological control agents.</title>
        <authorList>
            <person name="Mariita R.M."/>
            <person name="Sello J.K."/>
        </authorList>
    </citation>
    <scope>NUCLEOTIDE SEQUENCE [LARGE SCALE GENOMIC DNA]</scope>
    <source>
        <strain evidence="2 3">WYEC 108</strain>
    </source>
</reference>
<evidence type="ECO:0000256" key="1">
    <source>
        <dbReference type="SAM" id="MobiDB-lite"/>
    </source>
</evidence>
<evidence type="ECO:0000313" key="2">
    <source>
        <dbReference type="EMBL" id="AZS76466.1"/>
    </source>
</evidence>
<feature type="compositionally biased region" description="Basic and acidic residues" evidence="1">
    <location>
        <begin position="1"/>
        <end position="16"/>
    </location>
</feature>
<evidence type="ECO:0000313" key="3">
    <source>
        <dbReference type="Proteomes" id="UP000275579"/>
    </source>
</evidence>
<organism evidence="2 3">
    <name type="scientific">Streptomyces lydicus</name>
    <dbReference type="NCBI Taxonomy" id="47763"/>
    <lineage>
        <taxon>Bacteria</taxon>
        <taxon>Bacillati</taxon>
        <taxon>Actinomycetota</taxon>
        <taxon>Actinomycetes</taxon>
        <taxon>Kitasatosporales</taxon>
        <taxon>Streptomycetaceae</taxon>
        <taxon>Streptomyces</taxon>
    </lineage>
</organism>